<evidence type="ECO:0000313" key="9">
    <source>
        <dbReference type="Proteomes" id="UP000835052"/>
    </source>
</evidence>
<dbReference type="Proteomes" id="UP000835052">
    <property type="component" value="Unassembled WGS sequence"/>
</dbReference>
<feature type="domain" description="Helicase ATP-binding" evidence="5">
    <location>
        <begin position="232"/>
        <end position="405"/>
    </location>
</feature>
<evidence type="ECO:0008006" key="10">
    <source>
        <dbReference type="Google" id="ProtNLM"/>
    </source>
</evidence>
<dbReference type="PROSITE" id="PS51192">
    <property type="entry name" value="HELICASE_ATP_BIND_1"/>
    <property type="match status" value="1"/>
</dbReference>
<dbReference type="PROSITE" id="PS51194">
    <property type="entry name" value="HELICASE_CTER"/>
    <property type="match status" value="1"/>
</dbReference>
<dbReference type="PANTHER" id="PTHR14074:SF29">
    <property type="entry name" value="DICER-RELATED HELICASE"/>
    <property type="match status" value="1"/>
</dbReference>
<protein>
    <recommendedName>
        <fullName evidence="10">RNA helicase</fullName>
    </recommendedName>
</protein>
<evidence type="ECO:0000259" key="7">
    <source>
        <dbReference type="PROSITE" id="PS51789"/>
    </source>
</evidence>
<dbReference type="Pfam" id="PF11648">
    <property type="entry name" value="RIG-I_C-RD"/>
    <property type="match status" value="1"/>
</dbReference>
<gene>
    <name evidence="8" type="ORF">CAUJ_LOCUS15856</name>
</gene>
<dbReference type="InterPro" id="IPR001650">
    <property type="entry name" value="Helicase_C-like"/>
</dbReference>
<comment type="similarity">
    <text evidence="1">Belongs to the helicase family. RLR subfamily.</text>
</comment>
<reference evidence="8" key="1">
    <citation type="submission" date="2020-10" db="EMBL/GenBank/DDBJ databases">
        <authorList>
            <person name="Kikuchi T."/>
        </authorList>
    </citation>
    <scope>NUCLEOTIDE SEQUENCE</scope>
    <source>
        <strain evidence="8">NKZ352</strain>
    </source>
</reference>
<evidence type="ECO:0000259" key="6">
    <source>
        <dbReference type="PROSITE" id="PS51194"/>
    </source>
</evidence>
<feature type="domain" description="Helicase C-terminal" evidence="6">
    <location>
        <begin position="581"/>
        <end position="745"/>
    </location>
</feature>
<comment type="catalytic activity">
    <reaction evidence="4">
        <text>ATP + H2O = ADP + phosphate + H(+)</text>
        <dbReference type="Rhea" id="RHEA:13065"/>
        <dbReference type="ChEBI" id="CHEBI:15377"/>
        <dbReference type="ChEBI" id="CHEBI:15378"/>
        <dbReference type="ChEBI" id="CHEBI:30616"/>
        <dbReference type="ChEBI" id="CHEBI:43474"/>
        <dbReference type="ChEBI" id="CHEBI:456216"/>
        <dbReference type="EC" id="3.6.4.13"/>
    </reaction>
    <physiologicalReaction direction="left-to-right" evidence="4">
        <dbReference type="Rhea" id="RHEA:13066"/>
    </physiologicalReaction>
</comment>
<keyword evidence="2" id="KW-0399">Innate immunity</keyword>
<dbReference type="InterPro" id="IPR038557">
    <property type="entry name" value="RLR_C_sf"/>
</dbReference>
<dbReference type="PANTHER" id="PTHR14074">
    <property type="entry name" value="HELICASE WITH DEATH DOMAIN-RELATED"/>
    <property type="match status" value="1"/>
</dbReference>
<dbReference type="Gene3D" id="2.170.150.30">
    <property type="entry name" value="RIG-I-like receptor, C-terminal regulatory domain"/>
    <property type="match status" value="1"/>
</dbReference>
<dbReference type="OrthoDB" id="416741at2759"/>
<dbReference type="SUPFAM" id="SSF52540">
    <property type="entry name" value="P-loop containing nucleoside triphosphate hydrolases"/>
    <property type="match status" value="1"/>
</dbReference>
<evidence type="ECO:0000256" key="4">
    <source>
        <dbReference type="ARBA" id="ARBA00049390"/>
    </source>
</evidence>
<dbReference type="GO" id="GO:0003724">
    <property type="term" value="F:RNA helicase activity"/>
    <property type="evidence" value="ECO:0007669"/>
    <property type="project" value="UniProtKB-EC"/>
</dbReference>
<dbReference type="Gene3D" id="1.20.1320.30">
    <property type="match status" value="1"/>
</dbReference>
<feature type="domain" description="RLR CTR" evidence="7">
    <location>
        <begin position="764"/>
        <end position="899"/>
    </location>
</feature>
<evidence type="ECO:0000256" key="3">
    <source>
        <dbReference type="ARBA" id="ARBA00022859"/>
    </source>
</evidence>
<proteinExistence type="inferred from homology"/>
<dbReference type="EMBL" id="CAJGYM010000219">
    <property type="protein sequence ID" value="CAD6199957.1"/>
    <property type="molecule type" value="Genomic_DNA"/>
</dbReference>
<dbReference type="SMART" id="SM00490">
    <property type="entry name" value="HELICc"/>
    <property type="match status" value="1"/>
</dbReference>
<dbReference type="InterPro" id="IPR014001">
    <property type="entry name" value="Helicase_ATP-bd"/>
</dbReference>
<accession>A0A8S1HWV9</accession>
<evidence type="ECO:0000259" key="5">
    <source>
        <dbReference type="PROSITE" id="PS51192"/>
    </source>
</evidence>
<comment type="caution">
    <text evidence="8">The sequence shown here is derived from an EMBL/GenBank/DDBJ whole genome shotgun (WGS) entry which is preliminary data.</text>
</comment>
<dbReference type="InterPro" id="IPR051363">
    <property type="entry name" value="RLR_Helicase"/>
</dbReference>
<keyword evidence="3" id="KW-0391">Immunity</keyword>
<sequence>MKLKPPQMLAMISLYQRELENHLRPLYSSQENVGCLKEFLPSGEISKIADEADGPDDFCVKLLNSLRESPLKNRLYDALLNFLKLQDPNSDLLKWFALSADDNRRSQFNAVLMYYDEFMQHLNVKKTIQYLKLFSKYTQIVAALENNFHLNVESPEANKKNLVENDPATRKDFSLTLPDITVNSAMNRDFPRRIYYCPVEESMTDFMRHLDLGTTSLNPRYSEIDFNWEGIPERDNYERDFHLRSDWLRKKTVVAAKIIKSHLDFARSEGRRAKVLFMTPNSHRYRTSTIQGAANSPVLEVIKSHDLVLSTPQMIVNLCEPTVSDSLGKPSEVFYISTFSLIVFDECHRTQKKEPYSMLMRFYHEIKNKVVPEGHVLPQIVGLTASLGVGNAKSDIQACEFIARICANMDCKEISTVRRNLGELASFSPYTPDECELVEKKSKIVSGWNFADTLTDMMKNFELRMADIIRIESISLSCSVAQKYGQWVNTQLRYLPEVEMEKDVKTRITEVFEILRLCHITLLLDEDFNSLEAYNVLKMEMEARKATLTQEALQIWEGLQNRLSSLSNSENEILRALESQLIDQHLKKSDFRCIIFVQTRQGVNILKRILNGSQKLAIYGISADCISGINRGSSAESSSFSRQSQKEVLESFEKGEKKVLIATSVAEEGLDVAKCNLVIKYNYATNVIAHVQRRGRGREIGSRCILITNKKELKAQEEQNRMRENIMNAAIARIQNCDFDLENEVEKLVLKKWEEILFEDKQSEKRVACQAQAGVLYEILCKKCNKKLCTNQEVRKSLSQYVVCKNDFWNKVRTFNLSPAELERDQRFGSVGKIRCNGTNCSNALGRIVLISEVRYPCISASDIVLRFEADGSVNRKVVKKWKEIEEKFFTPQPLSVLDKQIMRGAMPTVQATQIETFDVLLPI</sequence>
<evidence type="ECO:0000256" key="1">
    <source>
        <dbReference type="ARBA" id="ARBA00006866"/>
    </source>
</evidence>
<dbReference type="InterPro" id="IPR021673">
    <property type="entry name" value="RLR_CTR"/>
</dbReference>
<dbReference type="InterPro" id="IPR027417">
    <property type="entry name" value="P-loop_NTPase"/>
</dbReference>
<keyword evidence="9" id="KW-1185">Reference proteome</keyword>
<evidence type="ECO:0000313" key="8">
    <source>
        <dbReference type="EMBL" id="CAD6199957.1"/>
    </source>
</evidence>
<dbReference type="Pfam" id="PF00271">
    <property type="entry name" value="Helicase_C"/>
    <property type="match status" value="1"/>
</dbReference>
<dbReference type="GO" id="GO:0005737">
    <property type="term" value="C:cytoplasm"/>
    <property type="evidence" value="ECO:0007669"/>
    <property type="project" value="TreeGrafter"/>
</dbReference>
<dbReference type="GO" id="GO:0045087">
    <property type="term" value="P:innate immune response"/>
    <property type="evidence" value="ECO:0007669"/>
    <property type="project" value="UniProtKB-KW"/>
</dbReference>
<organism evidence="8 9">
    <name type="scientific">Caenorhabditis auriculariae</name>
    <dbReference type="NCBI Taxonomy" id="2777116"/>
    <lineage>
        <taxon>Eukaryota</taxon>
        <taxon>Metazoa</taxon>
        <taxon>Ecdysozoa</taxon>
        <taxon>Nematoda</taxon>
        <taxon>Chromadorea</taxon>
        <taxon>Rhabditida</taxon>
        <taxon>Rhabditina</taxon>
        <taxon>Rhabditomorpha</taxon>
        <taxon>Rhabditoidea</taxon>
        <taxon>Rhabditidae</taxon>
        <taxon>Peloderinae</taxon>
        <taxon>Caenorhabditis</taxon>
    </lineage>
</organism>
<evidence type="ECO:0000256" key="2">
    <source>
        <dbReference type="ARBA" id="ARBA00022588"/>
    </source>
</evidence>
<dbReference type="AlphaFoldDB" id="A0A8S1HWV9"/>
<dbReference type="PROSITE" id="PS51789">
    <property type="entry name" value="RLR_CTR"/>
    <property type="match status" value="1"/>
</dbReference>
<dbReference type="Gene3D" id="3.40.50.300">
    <property type="entry name" value="P-loop containing nucleotide triphosphate hydrolases"/>
    <property type="match status" value="2"/>
</dbReference>
<name>A0A8S1HWV9_9PELO</name>